<dbReference type="AlphaFoldDB" id="C1DYK1"/>
<keyword evidence="2" id="KW-1133">Transmembrane helix</keyword>
<dbReference type="KEGG" id="mis:MICPUN_55913"/>
<protein>
    <recommendedName>
        <fullName evidence="5">Sulfotransferase</fullName>
    </recommendedName>
</protein>
<reference evidence="3 4" key="1">
    <citation type="journal article" date="2009" name="Science">
        <title>Green evolution and dynamic adaptations revealed by genomes of the marine picoeukaryotes Micromonas.</title>
        <authorList>
            <person name="Worden A.Z."/>
            <person name="Lee J.H."/>
            <person name="Mock T."/>
            <person name="Rouze P."/>
            <person name="Simmons M.P."/>
            <person name="Aerts A.L."/>
            <person name="Allen A.E."/>
            <person name="Cuvelier M.L."/>
            <person name="Derelle E."/>
            <person name="Everett M.V."/>
            <person name="Foulon E."/>
            <person name="Grimwood J."/>
            <person name="Gundlach H."/>
            <person name="Henrissat B."/>
            <person name="Napoli C."/>
            <person name="McDonald S.M."/>
            <person name="Parker M.S."/>
            <person name="Rombauts S."/>
            <person name="Salamov A."/>
            <person name="Von Dassow P."/>
            <person name="Badger J.H."/>
            <person name="Coutinho P.M."/>
            <person name="Demir E."/>
            <person name="Dubchak I."/>
            <person name="Gentemann C."/>
            <person name="Eikrem W."/>
            <person name="Gready J.E."/>
            <person name="John U."/>
            <person name="Lanier W."/>
            <person name="Lindquist E.A."/>
            <person name="Lucas S."/>
            <person name="Mayer K.F."/>
            <person name="Moreau H."/>
            <person name="Not F."/>
            <person name="Otillar R."/>
            <person name="Panaud O."/>
            <person name="Pangilinan J."/>
            <person name="Paulsen I."/>
            <person name="Piegu B."/>
            <person name="Poliakov A."/>
            <person name="Robbens S."/>
            <person name="Schmutz J."/>
            <person name="Toulza E."/>
            <person name="Wyss T."/>
            <person name="Zelensky A."/>
            <person name="Zhou K."/>
            <person name="Armbrust E.V."/>
            <person name="Bhattacharya D."/>
            <person name="Goodenough U.W."/>
            <person name="Van de Peer Y."/>
            <person name="Grigoriev I.V."/>
        </authorList>
    </citation>
    <scope>NUCLEOTIDE SEQUENCE [LARGE SCALE GENOMIC DNA]</scope>
    <source>
        <strain evidence="4">RCC299 / NOUM17</strain>
    </source>
</reference>
<dbReference type="InParanoid" id="C1DYK1"/>
<accession>C1DYK1</accession>
<dbReference type="SUPFAM" id="SSF52540">
    <property type="entry name" value="P-loop containing nucleoside triphosphate hydrolases"/>
    <property type="match status" value="1"/>
</dbReference>
<dbReference type="eggNOG" id="ENOG502T0Y4">
    <property type="taxonomic scope" value="Eukaryota"/>
</dbReference>
<keyword evidence="4" id="KW-1185">Reference proteome</keyword>
<feature type="region of interest" description="Disordered" evidence="1">
    <location>
        <begin position="168"/>
        <end position="187"/>
    </location>
</feature>
<keyword evidence="2" id="KW-0812">Transmembrane</keyword>
<evidence type="ECO:0000313" key="3">
    <source>
        <dbReference type="EMBL" id="ACO60957.1"/>
    </source>
</evidence>
<dbReference type="GeneID" id="8241376"/>
<dbReference type="OMA" id="IQWESEA"/>
<sequence length="503" mass="55916">MTERAGERVMHRPTYVDIRLPATMSPPASPDKPARRASSGSRRGSWPSTGLPRFSFSLSFWACVALFWTLACLLFTAVPVDRRRAIISESRDDAWRERLSLVSAGIWDTVSSLKDAAAGNFLGRDARTCASVEPRGVLGLPMYAYLDAMADRTSSNVRDIARRAAEDRRDRRVVSATPSPEPSRWTGPEHLTRVVATHHKTGTALMRDVFSHIASDPRWAAKYGPFADVRWMEDHPERSGVDESRAAVAAARIVLDYHLGKQLPEFMLARGHRGDGLDGLGDGDDDANDDGDGVQGTSSKDGVSSVPRECASLVSTLGEYRAVHVVRDPTQVLISGYLYHRRLPGDERWLFEPSPELGGGTYADRLASADKLGATDAMLAEIAMADDELRALALAYRDVERDPRGMNVKLESFFEDFDGTMGAVLRFLEFEEGDVGEMVKLAGEFDVGRWSQEELAANEHFTQKEDRRPYVEAIRQDPFLNATVSYMRYAMGYVHEFPTFWGE</sequence>
<dbReference type="Proteomes" id="UP000002009">
    <property type="component" value="Chromosome 2"/>
</dbReference>
<feature type="compositionally biased region" description="Low complexity" evidence="1">
    <location>
        <begin position="36"/>
        <end position="45"/>
    </location>
</feature>
<feature type="transmembrane region" description="Helical" evidence="2">
    <location>
        <begin position="58"/>
        <end position="78"/>
    </location>
</feature>
<dbReference type="EMBL" id="CP001323">
    <property type="protein sequence ID" value="ACO60957.1"/>
    <property type="molecule type" value="Genomic_DNA"/>
</dbReference>
<feature type="region of interest" description="Disordered" evidence="1">
    <location>
        <begin position="277"/>
        <end position="305"/>
    </location>
</feature>
<keyword evidence="2" id="KW-0472">Membrane</keyword>
<dbReference type="OrthoDB" id="498565at2759"/>
<dbReference type="InterPro" id="IPR027417">
    <property type="entry name" value="P-loop_NTPase"/>
</dbReference>
<feature type="region of interest" description="Disordered" evidence="1">
    <location>
        <begin position="20"/>
        <end position="47"/>
    </location>
</feature>
<organism evidence="3 4">
    <name type="scientific">Micromonas commoda (strain RCC299 / NOUM17 / CCMP2709)</name>
    <name type="common">Picoplanktonic green alga</name>
    <dbReference type="NCBI Taxonomy" id="296587"/>
    <lineage>
        <taxon>Eukaryota</taxon>
        <taxon>Viridiplantae</taxon>
        <taxon>Chlorophyta</taxon>
        <taxon>Mamiellophyceae</taxon>
        <taxon>Mamiellales</taxon>
        <taxon>Mamiellaceae</taxon>
        <taxon>Micromonas</taxon>
    </lineage>
</organism>
<dbReference type="Gene3D" id="3.40.50.300">
    <property type="entry name" value="P-loop containing nucleotide triphosphate hydrolases"/>
    <property type="match status" value="1"/>
</dbReference>
<name>C1DYK1_MICCC</name>
<proteinExistence type="predicted"/>
<evidence type="ECO:0000256" key="1">
    <source>
        <dbReference type="SAM" id="MobiDB-lite"/>
    </source>
</evidence>
<evidence type="ECO:0000256" key="2">
    <source>
        <dbReference type="SAM" id="Phobius"/>
    </source>
</evidence>
<gene>
    <name evidence="3" type="ORF">MICPUN_55913</name>
</gene>
<evidence type="ECO:0008006" key="5">
    <source>
        <dbReference type="Google" id="ProtNLM"/>
    </source>
</evidence>
<feature type="compositionally biased region" description="Acidic residues" evidence="1">
    <location>
        <begin position="281"/>
        <end position="292"/>
    </location>
</feature>
<evidence type="ECO:0000313" key="4">
    <source>
        <dbReference type="Proteomes" id="UP000002009"/>
    </source>
</evidence>
<dbReference type="RefSeq" id="XP_002499699.1">
    <property type="nucleotide sequence ID" value="XM_002499653.1"/>
</dbReference>